<dbReference type="AlphaFoldDB" id="A0A8W8L187"/>
<keyword evidence="2" id="KW-1185">Reference proteome</keyword>
<protein>
    <submittedName>
        <fullName evidence="1">Uncharacterized protein</fullName>
    </submittedName>
</protein>
<evidence type="ECO:0000313" key="1">
    <source>
        <dbReference type="EnsemblMetazoa" id="G25459.1:cds"/>
    </source>
</evidence>
<accession>A0A8W8L187</accession>
<proteinExistence type="predicted"/>
<dbReference type="EnsemblMetazoa" id="G25459.1">
    <property type="protein sequence ID" value="G25459.1:cds"/>
    <property type="gene ID" value="G25459"/>
</dbReference>
<sequence length="331" mass="38994">MYVFGGYWNLFFWNRADYSQLHSLRTIRPGDVITFNLYMPFSFHDALVVDWELLLTAGSMRKLTRPFSTLSEEEVFGLLTTLLDEFLRIERKKSIENLDIYVKDTSEQGGNSVLESIPYKKMNEFLNTPRRCFKKEYGRWKQLPYSRNDCNAPIVIALTDGKHIKLYHDLLQTYHVEIVHYDLERGLKFPDVLFPSARVVKFETTTLSIGTKHDVYKKNLVVSEAYRNVPEVTIQNALDMIGEHKWSLFGKWSSDFATECVIVDLDRYYNRGYRFARLVQSQCFDLLYGETLRRCQDFGLERICFQESGSGLERISYLMNFLMKFPRKRKA</sequence>
<reference evidence="1" key="1">
    <citation type="submission" date="2022-08" db="UniProtKB">
        <authorList>
            <consortium name="EnsemblMetazoa"/>
        </authorList>
    </citation>
    <scope>IDENTIFICATION</scope>
    <source>
        <strain evidence="1">05x7-T-G4-1.051#20</strain>
    </source>
</reference>
<name>A0A8W8L187_MAGGI</name>
<organism evidence="1 2">
    <name type="scientific">Magallana gigas</name>
    <name type="common">Pacific oyster</name>
    <name type="synonym">Crassostrea gigas</name>
    <dbReference type="NCBI Taxonomy" id="29159"/>
    <lineage>
        <taxon>Eukaryota</taxon>
        <taxon>Metazoa</taxon>
        <taxon>Spiralia</taxon>
        <taxon>Lophotrochozoa</taxon>
        <taxon>Mollusca</taxon>
        <taxon>Bivalvia</taxon>
        <taxon>Autobranchia</taxon>
        <taxon>Pteriomorphia</taxon>
        <taxon>Ostreida</taxon>
        <taxon>Ostreoidea</taxon>
        <taxon>Ostreidae</taxon>
        <taxon>Magallana</taxon>
    </lineage>
</organism>
<dbReference type="Proteomes" id="UP000005408">
    <property type="component" value="Unassembled WGS sequence"/>
</dbReference>
<evidence type="ECO:0000313" key="2">
    <source>
        <dbReference type="Proteomes" id="UP000005408"/>
    </source>
</evidence>